<evidence type="ECO:0000256" key="2">
    <source>
        <dbReference type="PIRNR" id="PIRNR016661"/>
    </source>
</evidence>
<feature type="transmembrane region" description="Helical" evidence="3">
    <location>
        <begin position="62"/>
        <end position="81"/>
    </location>
</feature>
<gene>
    <name evidence="4" type="ORF">PJ311_15765</name>
</gene>
<dbReference type="PANTHER" id="PTHR34295:SF1">
    <property type="entry name" value="BIOTIN TRANSPORTER BIOY"/>
    <property type="match status" value="1"/>
</dbReference>
<comment type="caution">
    <text evidence="4">The sequence shown here is derived from an EMBL/GenBank/DDBJ whole genome shotgun (WGS) entry which is preliminary data.</text>
</comment>
<proteinExistence type="inferred from homology"/>
<evidence type="ECO:0000313" key="4">
    <source>
        <dbReference type="EMBL" id="MDA7028030.1"/>
    </source>
</evidence>
<name>A0ABT4X758_9BACI</name>
<dbReference type="RefSeq" id="WP_271341854.1">
    <property type="nucleotide sequence ID" value="NZ_JAQKAB010000012.1"/>
</dbReference>
<feature type="transmembrane region" description="Helical" evidence="3">
    <location>
        <begin position="121"/>
        <end position="144"/>
    </location>
</feature>
<dbReference type="EMBL" id="JAQKAB010000012">
    <property type="protein sequence ID" value="MDA7028030.1"/>
    <property type="molecule type" value="Genomic_DNA"/>
</dbReference>
<sequence length="198" mass="21347">MRKKKLRASDMALVGMFAALMSVGANITSFAPFLQIGGIPLSMQPFFCLLAGLLLGRRLGALAMIIYALIGFIGAPVFANFSGGISALLKGSGGFIIAFIPAAYAAGWMTDRKLEPKIGDFFTASLIGTIIIYLIGVNYMYLAFTNWLDTPLTYQATWGMMTGFFIKDLFFSILLAALSSKIYQAVQKGANVSKNSAY</sequence>
<comment type="subcellular location">
    <subcellularLocation>
        <location evidence="2">Cell membrane</location>
        <topology evidence="2">Multi-pass membrane protein</topology>
    </subcellularLocation>
</comment>
<dbReference type="Gene3D" id="1.10.1760.20">
    <property type="match status" value="1"/>
</dbReference>
<evidence type="ECO:0000256" key="3">
    <source>
        <dbReference type="SAM" id="Phobius"/>
    </source>
</evidence>
<keyword evidence="3" id="KW-0812">Transmembrane</keyword>
<keyword evidence="3" id="KW-1133">Transmembrane helix</keyword>
<keyword evidence="5" id="KW-1185">Reference proteome</keyword>
<feature type="transmembrane region" description="Helical" evidence="3">
    <location>
        <begin position="34"/>
        <end position="55"/>
    </location>
</feature>
<keyword evidence="2" id="KW-1003">Cell membrane</keyword>
<evidence type="ECO:0000256" key="1">
    <source>
        <dbReference type="ARBA" id="ARBA00010692"/>
    </source>
</evidence>
<keyword evidence="2" id="KW-0813">Transport</keyword>
<reference evidence="4 5" key="1">
    <citation type="submission" date="2023-01" db="EMBL/GenBank/DDBJ databases">
        <title>Bacillus changyiensis sp. nov., isolated from a coastal deposit.</title>
        <authorList>
            <person name="Xiao G."/>
            <person name="Lai Q."/>
            <person name="Hu Z."/>
            <person name="Shao Z."/>
        </authorList>
    </citation>
    <scope>NUCLEOTIDE SEQUENCE [LARGE SCALE GENOMIC DNA]</scope>
    <source>
        <strain evidence="4 5">CLL-7-23</strain>
    </source>
</reference>
<accession>A0ABT4X758</accession>
<dbReference type="PIRSF" id="PIRSF016661">
    <property type="entry name" value="BioY"/>
    <property type="match status" value="1"/>
</dbReference>
<dbReference type="Pfam" id="PF02632">
    <property type="entry name" value="BioY"/>
    <property type="match status" value="1"/>
</dbReference>
<keyword evidence="2 3" id="KW-0472">Membrane</keyword>
<protein>
    <recommendedName>
        <fullName evidence="2">Biotin transporter</fullName>
    </recommendedName>
</protein>
<comment type="similarity">
    <text evidence="1 2">Belongs to the BioY family.</text>
</comment>
<evidence type="ECO:0000313" key="5">
    <source>
        <dbReference type="Proteomes" id="UP001211894"/>
    </source>
</evidence>
<feature type="transmembrane region" description="Helical" evidence="3">
    <location>
        <begin position="87"/>
        <end position="109"/>
    </location>
</feature>
<dbReference type="Proteomes" id="UP001211894">
    <property type="component" value="Unassembled WGS sequence"/>
</dbReference>
<dbReference type="InterPro" id="IPR003784">
    <property type="entry name" value="BioY"/>
</dbReference>
<organism evidence="4 5">
    <name type="scientific">Bacillus changyiensis</name>
    <dbReference type="NCBI Taxonomy" id="3004103"/>
    <lineage>
        <taxon>Bacteria</taxon>
        <taxon>Bacillati</taxon>
        <taxon>Bacillota</taxon>
        <taxon>Bacilli</taxon>
        <taxon>Bacillales</taxon>
        <taxon>Bacillaceae</taxon>
        <taxon>Bacillus</taxon>
    </lineage>
</organism>
<feature type="transmembrane region" description="Helical" evidence="3">
    <location>
        <begin position="156"/>
        <end position="178"/>
    </location>
</feature>
<dbReference type="PANTHER" id="PTHR34295">
    <property type="entry name" value="BIOTIN TRANSPORTER BIOY"/>
    <property type="match status" value="1"/>
</dbReference>